<dbReference type="GO" id="GO:0008483">
    <property type="term" value="F:transaminase activity"/>
    <property type="evidence" value="ECO:0007669"/>
    <property type="project" value="TreeGrafter"/>
</dbReference>
<evidence type="ECO:0000256" key="4">
    <source>
        <dbReference type="PIRSR" id="PIRSR000390-2"/>
    </source>
</evidence>
<dbReference type="EMBL" id="CBXV010000007">
    <property type="protein sequence ID" value="CDM66070.1"/>
    <property type="molecule type" value="Genomic_DNA"/>
</dbReference>
<dbReference type="Gene3D" id="3.90.1150.10">
    <property type="entry name" value="Aspartate Aminotransferase, domain 1"/>
    <property type="match status" value="1"/>
</dbReference>
<evidence type="ECO:0000256" key="1">
    <source>
        <dbReference type="ARBA" id="ARBA00022898"/>
    </source>
</evidence>
<dbReference type="RefSeq" id="WP_041976934.1">
    <property type="nucleotide sequence ID" value="NZ_CBXV010000007.1"/>
</dbReference>
<sequence length="387" mass="42559">MNIPFVDLRAQHLALKSEIDEAIARVIENSSFILGREVERFEREFAAYIGARFCVGVSSGTAALQLALIALGIGPGDEVIVPANTFFATAEAVSNVGARPVFVDADPAAYTIDVGKIEAAINARTRAIIPVHLYGQPADLDPILELGKRYGLLVIEDAAQAHGARYRGKKVGSFGVVSCFSFYPGKNLGAFGEGGAVLTDDAEIARRVAMLRDHGSERKYHHELIGYNLRMEGIQGAVLSVKLRYLDQWNELRRAHAALYGELLQGTPLILPKEMPYAYHVYHLYVVQSEARDALRAALTEAGVQTGIHYPVPIHLQPAYRSLGHRRGDFPEAERQAERVLSLPIYPELTAEQIARVAEVCREFFAMTERHRLSSACGANADGRRRP</sequence>
<reference evidence="6 7" key="2">
    <citation type="submission" date="2015-01" db="EMBL/GenBank/DDBJ databases">
        <title>Complete genome sequence of Pyrinomonas methylaliphatogenes type strain K22T.</title>
        <authorList>
            <person name="Lee K.C.Y."/>
            <person name="Power J.F."/>
            <person name="Dunfield P.F."/>
            <person name="Morgan X.C."/>
            <person name="Huttenhower C."/>
            <person name="Stott M.B."/>
        </authorList>
    </citation>
    <scope>NUCLEOTIDE SEQUENCE [LARGE SCALE GENOMIC DNA]</scope>
    <source>
        <strain evidence="6 7">K22</strain>
    </source>
</reference>
<dbReference type="InterPro" id="IPR015422">
    <property type="entry name" value="PyrdxlP-dep_Trfase_small"/>
</dbReference>
<feature type="modified residue" description="N6-(pyridoxal phosphate)lysine" evidence="4">
    <location>
        <position position="186"/>
    </location>
</feature>
<evidence type="ECO:0000256" key="5">
    <source>
        <dbReference type="RuleBase" id="RU004508"/>
    </source>
</evidence>
<dbReference type="PANTHER" id="PTHR30244:SF36">
    <property type="entry name" value="3-OXO-GLUCOSE-6-PHOSPHATE:GLUTAMATE AMINOTRANSFERASE"/>
    <property type="match status" value="1"/>
</dbReference>
<reference evidence="6 7" key="1">
    <citation type="submission" date="2013-12" db="EMBL/GenBank/DDBJ databases">
        <authorList>
            <person name="Stott M."/>
        </authorList>
    </citation>
    <scope>NUCLEOTIDE SEQUENCE [LARGE SCALE GENOMIC DNA]</scope>
    <source>
        <strain evidence="6 7">K22</strain>
    </source>
</reference>
<dbReference type="Pfam" id="PF01041">
    <property type="entry name" value="DegT_DnrJ_EryC1"/>
    <property type="match status" value="1"/>
</dbReference>
<dbReference type="STRING" id="454194.PYK22_02080"/>
<keyword evidence="7" id="KW-1185">Reference proteome</keyword>
<dbReference type="Proteomes" id="UP000031518">
    <property type="component" value="Unassembled WGS sequence"/>
</dbReference>
<feature type="active site" description="Proton acceptor" evidence="3">
    <location>
        <position position="186"/>
    </location>
</feature>
<dbReference type="AlphaFoldDB" id="A0A0B6X111"/>
<proteinExistence type="inferred from homology"/>
<evidence type="ECO:0000256" key="2">
    <source>
        <dbReference type="ARBA" id="ARBA00037999"/>
    </source>
</evidence>
<accession>A0A0B6X111</accession>
<comment type="similarity">
    <text evidence="2 5">Belongs to the DegT/DnrJ/EryC1 family.</text>
</comment>
<dbReference type="GO" id="GO:0000271">
    <property type="term" value="P:polysaccharide biosynthetic process"/>
    <property type="evidence" value="ECO:0007669"/>
    <property type="project" value="TreeGrafter"/>
</dbReference>
<dbReference type="OrthoDB" id="9810913at2"/>
<evidence type="ECO:0000313" key="6">
    <source>
        <dbReference type="EMBL" id="CDM66070.1"/>
    </source>
</evidence>
<dbReference type="SUPFAM" id="SSF53383">
    <property type="entry name" value="PLP-dependent transferases"/>
    <property type="match status" value="1"/>
</dbReference>
<name>A0A0B6X111_9BACT</name>
<evidence type="ECO:0000256" key="3">
    <source>
        <dbReference type="PIRSR" id="PIRSR000390-1"/>
    </source>
</evidence>
<dbReference type="CDD" id="cd00616">
    <property type="entry name" value="AHBA_syn"/>
    <property type="match status" value="1"/>
</dbReference>
<protein>
    <submittedName>
        <fullName evidence="6">Predicted PLP-dependent enzyme possibly involved in cell wall biogenesis</fullName>
    </submittedName>
</protein>
<dbReference type="PANTHER" id="PTHR30244">
    <property type="entry name" value="TRANSAMINASE"/>
    <property type="match status" value="1"/>
</dbReference>
<gene>
    <name evidence="6" type="ORF">PYK22_02080</name>
</gene>
<dbReference type="InterPro" id="IPR015424">
    <property type="entry name" value="PyrdxlP-dep_Trfase"/>
</dbReference>
<keyword evidence="1 4" id="KW-0663">Pyridoxal phosphate</keyword>
<evidence type="ECO:0000313" key="7">
    <source>
        <dbReference type="Proteomes" id="UP000031518"/>
    </source>
</evidence>
<dbReference type="Gene3D" id="3.40.640.10">
    <property type="entry name" value="Type I PLP-dependent aspartate aminotransferase-like (Major domain)"/>
    <property type="match status" value="1"/>
</dbReference>
<dbReference type="PIRSF" id="PIRSF000390">
    <property type="entry name" value="PLP_StrS"/>
    <property type="match status" value="1"/>
</dbReference>
<organism evidence="6 7">
    <name type="scientific">Pyrinomonas methylaliphatogenes</name>
    <dbReference type="NCBI Taxonomy" id="454194"/>
    <lineage>
        <taxon>Bacteria</taxon>
        <taxon>Pseudomonadati</taxon>
        <taxon>Acidobacteriota</taxon>
        <taxon>Blastocatellia</taxon>
        <taxon>Blastocatellales</taxon>
        <taxon>Pyrinomonadaceae</taxon>
        <taxon>Pyrinomonas</taxon>
    </lineage>
</organism>
<dbReference type="GO" id="GO:0030170">
    <property type="term" value="F:pyridoxal phosphate binding"/>
    <property type="evidence" value="ECO:0007669"/>
    <property type="project" value="UniProtKB-ARBA"/>
</dbReference>
<dbReference type="FunFam" id="3.40.640.10:FF:000089">
    <property type="entry name" value="Aminotransferase, DegT/DnrJ/EryC1/StrS family"/>
    <property type="match status" value="1"/>
</dbReference>
<dbReference type="InterPro" id="IPR015421">
    <property type="entry name" value="PyrdxlP-dep_Trfase_major"/>
</dbReference>
<dbReference type="InterPro" id="IPR000653">
    <property type="entry name" value="DegT/StrS_aminotransferase"/>
</dbReference>